<organism evidence="6 7">
    <name type="scientific">Oceanobacillus halophilus</name>
    <dbReference type="NCBI Taxonomy" id="930130"/>
    <lineage>
        <taxon>Bacteria</taxon>
        <taxon>Bacillati</taxon>
        <taxon>Bacillota</taxon>
        <taxon>Bacilli</taxon>
        <taxon>Bacillales</taxon>
        <taxon>Bacillaceae</taxon>
        <taxon>Oceanobacillus</taxon>
    </lineage>
</organism>
<name>A0A495ADF7_9BACI</name>
<accession>A0A495ADF7</accession>
<dbReference type="Pfam" id="PF04140">
    <property type="entry name" value="ICMT"/>
    <property type="match status" value="1"/>
</dbReference>
<evidence type="ECO:0000256" key="2">
    <source>
        <dbReference type="ARBA" id="ARBA00022692"/>
    </source>
</evidence>
<keyword evidence="7" id="KW-1185">Reference proteome</keyword>
<dbReference type="GO" id="GO:0004671">
    <property type="term" value="F:protein C-terminal S-isoprenylcysteine carboxyl O-methyltransferase activity"/>
    <property type="evidence" value="ECO:0007669"/>
    <property type="project" value="InterPro"/>
</dbReference>
<evidence type="ECO:0000313" key="6">
    <source>
        <dbReference type="EMBL" id="RKQ38007.1"/>
    </source>
</evidence>
<keyword evidence="3 5" id="KW-1133">Transmembrane helix</keyword>
<keyword evidence="2 5" id="KW-0812">Transmembrane</keyword>
<dbReference type="Proteomes" id="UP000269301">
    <property type="component" value="Unassembled WGS sequence"/>
</dbReference>
<feature type="transmembrane region" description="Helical" evidence="5">
    <location>
        <begin position="43"/>
        <end position="63"/>
    </location>
</feature>
<comment type="subcellular location">
    <subcellularLocation>
        <location evidence="1">Membrane</location>
        <topology evidence="1">Multi-pass membrane protein</topology>
    </subcellularLocation>
</comment>
<dbReference type="GO" id="GO:0016020">
    <property type="term" value="C:membrane"/>
    <property type="evidence" value="ECO:0007669"/>
    <property type="project" value="UniProtKB-SubCell"/>
</dbReference>
<protein>
    <recommendedName>
        <fullName evidence="8">Isoprenylcysteine carboxyl methyltransferase</fullName>
    </recommendedName>
</protein>
<evidence type="ECO:0000256" key="3">
    <source>
        <dbReference type="ARBA" id="ARBA00022989"/>
    </source>
</evidence>
<dbReference type="InterPro" id="IPR007269">
    <property type="entry name" value="ICMT_MeTrfase"/>
</dbReference>
<dbReference type="EMBL" id="RBZP01000001">
    <property type="protein sequence ID" value="RKQ38007.1"/>
    <property type="molecule type" value="Genomic_DNA"/>
</dbReference>
<sequence>MQAFLWLLFIFIIIQRLIELKIARRNEQWMRERGGIELASEHYKWFVIIHGLFFISILFEVFLRDLRTIEMNNYLFSLFLLTQLVRVWCIQSLGKFWNTKIIVLPNVALVKRGPYRYIKHPNYIIVGIELFLIPLLFGAYLTSIIFPIFHLLLMRIRIPAEEKALRGIINK</sequence>
<dbReference type="RefSeq" id="WP_121203079.1">
    <property type="nucleotide sequence ID" value="NZ_RBZP01000001.1"/>
</dbReference>
<feature type="transmembrane region" description="Helical" evidence="5">
    <location>
        <begin position="75"/>
        <end position="94"/>
    </location>
</feature>
<feature type="transmembrane region" description="Helical" evidence="5">
    <location>
        <begin position="123"/>
        <end position="153"/>
    </location>
</feature>
<evidence type="ECO:0000256" key="4">
    <source>
        <dbReference type="ARBA" id="ARBA00023136"/>
    </source>
</evidence>
<dbReference type="InterPro" id="IPR052527">
    <property type="entry name" value="Metal_cation-efflux_comp"/>
</dbReference>
<proteinExistence type="predicted"/>
<dbReference type="PANTHER" id="PTHR43847:SF1">
    <property type="entry name" value="BLL3993 PROTEIN"/>
    <property type="match status" value="1"/>
</dbReference>
<dbReference type="AlphaFoldDB" id="A0A495ADF7"/>
<evidence type="ECO:0000313" key="7">
    <source>
        <dbReference type="Proteomes" id="UP000269301"/>
    </source>
</evidence>
<gene>
    <name evidence="6" type="ORF">D8M06_02130</name>
</gene>
<dbReference type="OrthoDB" id="7203053at2"/>
<dbReference type="Gene3D" id="1.20.120.1630">
    <property type="match status" value="1"/>
</dbReference>
<comment type="caution">
    <text evidence="6">The sequence shown here is derived from an EMBL/GenBank/DDBJ whole genome shotgun (WGS) entry which is preliminary data.</text>
</comment>
<dbReference type="PANTHER" id="PTHR43847">
    <property type="entry name" value="BLL3993 PROTEIN"/>
    <property type="match status" value="1"/>
</dbReference>
<evidence type="ECO:0000256" key="1">
    <source>
        <dbReference type="ARBA" id="ARBA00004141"/>
    </source>
</evidence>
<reference evidence="6 7" key="1">
    <citation type="journal article" date="2016" name="Int. J. Syst. Evol. Microbiol.">
        <title>Oceanobacillus halophilus sp. nov., a novel moderately halophilic bacterium from a hypersaline lake.</title>
        <authorList>
            <person name="Amoozegar M.A."/>
            <person name="Bagheri M."/>
            <person name="Makhdoumi A."/>
            <person name="Nikou M.M."/>
            <person name="Fazeli S.A.S."/>
            <person name="Schumann P."/>
            <person name="Sproer C."/>
            <person name="Sanchez-Porro C."/>
            <person name="Ventosa A."/>
        </authorList>
    </citation>
    <scope>NUCLEOTIDE SEQUENCE [LARGE SCALE GENOMIC DNA]</scope>
    <source>
        <strain evidence="6 7">DSM 23996</strain>
    </source>
</reference>
<keyword evidence="4 5" id="KW-0472">Membrane</keyword>
<evidence type="ECO:0008006" key="8">
    <source>
        <dbReference type="Google" id="ProtNLM"/>
    </source>
</evidence>
<evidence type="ECO:0000256" key="5">
    <source>
        <dbReference type="SAM" id="Phobius"/>
    </source>
</evidence>